<dbReference type="Pfam" id="PF16681">
    <property type="entry name" value="Ig_5"/>
    <property type="match status" value="1"/>
</dbReference>
<dbReference type="Proteomes" id="UP000261640">
    <property type="component" value="Unplaced"/>
</dbReference>
<keyword evidence="3" id="KW-0732">Signal</keyword>
<keyword evidence="2" id="KW-0812">Transmembrane</keyword>
<reference evidence="4" key="1">
    <citation type="submission" date="2025-08" db="UniProtKB">
        <authorList>
            <consortium name="Ensembl"/>
        </authorList>
    </citation>
    <scope>IDENTIFICATION</scope>
</reference>
<evidence type="ECO:0000256" key="1">
    <source>
        <dbReference type="SAM" id="MobiDB-lite"/>
    </source>
</evidence>
<feature type="transmembrane region" description="Helical" evidence="2">
    <location>
        <begin position="101"/>
        <end position="126"/>
    </location>
</feature>
<dbReference type="GO" id="GO:0004888">
    <property type="term" value="F:transmembrane signaling receptor activity"/>
    <property type="evidence" value="ECO:0007669"/>
    <property type="project" value="TreeGrafter"/>
</dbReference>
<dbReference type="RefSeq" id="XP_026149235.1">
    <property type="nucleotide sequence ID" value="XM_026293450.1"/>
</dbReference>
<dbReference type="PANTHER" id="PTHR10570:SF8">
    <property type="entry name" value="T-CELL SURFACE GLYCOPROTEIN CD3 GAMMA CHAIN"/>
    <property type="match status" value="1"/>
</dbReference>
<dbReference type="GO" id="GO:0007166">
    <property type="term" value="P:cell surface receptor signaling pathway"/>
    <property type="evidence" value="ECO:0007669"/>
    <property type="project" value="TreeGrafter"/>
</dbReference>
<dbReference type="STRING" id="205130.ENSMAMP00000004503"/>
<evidence type="ECO:0000256" key="3">
    <source>
        <dbReference type="SAM" id="SignalP"/>
    </source>
</evidence>
<dbReference type="InParanoid" id="A0A3Q3KSZ3"/>
<reference evidence="4" key="2">
    <citation type="submission" date="2025-09" db="UniProtKB">
        <authorList>
            <consortium name="Ensembl"/>
        </authorList>
    </citation>
    <scope>IDENTIFICATION</scope>
</reference>
<dbReference type="AlphaFoldDB" id="A0A3Q3KSZ3"/>
<dbReference type="OrthoDB" id="8941324at2759"/>
<dbReference type="GO" id="GO:0045059">
    <property type="term" value="P:positive thymic T cell selection"/>
    <property type="evidence" value="ECO:0007669"/>
    <property type="project" value="TreeGrafter"/>
</dbReference>
<dbReference type="Gene3D" id="2.60.40.10">
    <property type="entry name" value="Immunoglobulins"/>
    <property type="match status" value="1"/>
</dbReference>
<feature type="chain" id="PRO_5030080882" evidence="3">
    <location>
        <begin position="24"/>
        <end position="181"/>
    </location>
</feature>
<dbReference type="InterPro" id="IPR015484">
    <property type="entry name" value="CD3_esu/gsu/dsu"/>
</dbReference>
<organism evidence="4 5">
    <name type="scientific">Mastacembelus armatus</name>
    <name type="common">zig-zag eel</name>
    <dbReference type="NCBI Taxonomy" id="205130"/>
    <lineage>
        <taxon>Eukaryota</taxon>
        <taxon>Metazoa</taxon>
        <taxon>Chordata</taxon>
        <taxon>Craniata</taxon>
        <taxon>Vertebrata</taxon>
        <taxon>Euteleostomi</taxon>
        <taxon>Actinopterygii</taxon>
        <taxon>Neopterygii</taxon>
        <taxon>Teleostei</taxon>
        <taxon>Neoteleostei</taxon>
        <taxon>Acanthomorphata</taxon>
        <taxon>Anabantaria</taxon>
        <taxon>Synbranchiformes</taxon>
        <taxon>Mastacembelidae</taxon>
        <taxon>Mastacembelus</taxon>
    </lineage>
</organism>
<keyword evidence="2" id="KW-1133">Transmembrane helix</keyword>
<name>A0A3Q3KSZ3_9TELE</name>
<evidence type="ECO:0000256" key="2">
    <source>
        <dbReference type="SAM" id="Phobius"/>
    </source>
</evidence>
<dbReference type="PANTHER" id="PTHR10570">
    <property type="entry name" value="T-CELL SURFACE GLYCOPROTEIN CD3 GAMMA CHAIN / DELTA CHAIN"/>
    <property type="match status" value="1"/>
</dbReference>
<proteinExistence type="predicted"/>
<protein>
    <submittedName>
        <fullName evidence="4">T-cell surface glycoprotein CD3 delta chain-like</fullName>
    </submittedName>
</protein>
<keyword evidence="5" id="KW-1185">Reference proteome</keyword>
<keyword evidence="2" id="KW-0472">Membrane</keyword>
<sequence length="181" mass="20370">MKCLFVLASCSLLFWTLTEFVSGQEVAEVKVNYHPGGIKLSCDKRQIYNATSGEGQGFLLLDYKDENTDEYTCVNEADESDKEPKIYVKFRTCDNCIELDLTAILGIVIGDVVATIAIGVGVYLLLSQSRLTPMSSHKKSSDRQHLVPNEVSSSRGPNDQYERLRYKGAQKDMYDVIQNRR</sequence>
<dbReference type="GeneTree" id="ENSGT00940000173857"/>
<dbReference type="GeneID" id="113122250"/>
<feature type="region of interest" description="Disordered" evidence="1">
    <location>
        <begin position="134"/>
        <end position="161"/>
    </location>
</feature>
<dbReference type="RefSeq" id="XP_026149244.1">
    <property type="nucleotide sequence ID" value="XM_026293459.1"/>
</dbReference>
<dbReference type="Ensembl" id="ENSMAMT00000004628.2">
    <property type="protein sequence ID" value="ENSMAMP00000004513.1"/>
    <property type="gene ID" value="ENSMAMG00000003059.2"/>
</dbReference>
<accession>A0A3Q3KSZ3</accession>
<dbReference type="InterPro" id="IPR013783">
    <property type="entry name" value="Ig-like_fold"/>
</dbReference>
<dbReference type="GO" id="GO:0042105">
    <property type="term" value="C:alpha-beta T cell receptor complex"/>
    <property type="evidence" value="ECO:0007669"/>
    <property type="project" value="TreeGrafter"/>
</dbReference>
<dbReference type="GO" id="GO:0009897">
    <property type="term" value="C:external side of plasma membrane"/>
    <property type="evidence" value="ECO:0007669"/>
    <property type="project" value="TreeGrafter"/>
</dbReference>
<evidence type="ECO:0000313" key="4">
    <source>
        <dbReference type="Ensembl" id="ENSMAMP00000004513.1"/>
    </source>
</evidence>
<feature type="signal peptide" evidence="3">
    <location>
        <begin position="1"/>
        <end position="23"/>
    </location>
</feature>
<evidence type="ECO:0000313" key="5">
    <source>
        <dbReference type="Proteomes" id="UP000261640"/>
    </source>
</evidence>